<feature type="domain" description="RNA polymerase sigma-70 region 2" evidence="5">
    <location>
        <begin position="28"/>
        <end position="91"/>
    </location>
</feature>
<dbReference type="InterPro" id="IPR039425">
    <property type="entry name" value="RNA_pol_sigma-70-like"/>
</dbReference>
<evidence type="ECO:0000313" key="7">
    <source>
        <dbReference type="EMBL" id="KPK64356.1"/>
    </source>
</evidence>
<evidence type="ECO:0000256" key="3">
    <source>
        <dbReference type="ARBA" id="ARBA00023082"/>
    </source>
</evidence>
<dbReference type="InterPro" id="IPR007627">
    <property type="entry name" value="RNA_pol_sigma70_r2"/>
</dbReference>
<evidence type="ECO:0000256" key="4">
    <source>
        <dbReference type="ARBA" id="ARBA00023163"/>
    </source>
</evidence>
<proteinExistence type="inferred from homology"/>
<dbReference type="InterPro" id="IPR014284">
    <property type="entry name" value="RNA_pol_sigma-70_dom"/>
</dbReference>
<comment type="similarity">
    <text evidence="1">Belongs to the sigma-70 factor family. ECF subfamily.</text>
</comment>
<dbReference type="STRING" id="1703779.AMJ83_02765"/>
<dbReference type="Proteomes" id="UP000051373">
    <property type="component" value="Unassembled WGS sequence"/>
</dbReference>
<accession>A0A0S8FWR2</accession>
<evidence type="ECO:0008006" key="9">
    <source>
        <dbReference type="Google" id="ProtNLM"/>
    </source>
</evidence>
<dbReference type="PANTHER" id="PTHR43133:SF51">
    <property type="entry name" value="RNA POLYMERASE SIGMA FACTOR"/>
    <property type="match status" value="1"/>
</dbReference>
<dbReference type="EMBL" id="LJUJ01000003">
    <property type="protein sequence ID" value="KPK64356.1"/>
    <property type="molecule type" value="Genomic_DNA"/>
</dbReference>
<dbReference type="InterPro" id="IPR036388">
    <property type="entry name" value="WH-like_DNA-bd_sf"/>
</dbReference>
<keyword evidence="3" id="KW-0731">Sigma factor</keyword>
<dbReference type="InterPro" id="IPR013249">
    <property type="entry name" value="RNA_pol_sigma70_r4_t2"/>
</dbReference>
<dbReference type="GO" id="GO:0016987">
    <property type="term" value="F:sigma factor activity"/>
    <property type="evidence" value="ECO:0007669"/>
    <property type="project" value="UniProtKB-KW"/>
</dbReference>
<evidence type="ECO:0000259" key="5">
    <source>
        <dbReference type="Pfam" id="PF04542"/>
    </source>
</evidence>
<sequence length="181" mass="21768">MKDTRQITQLIQRVLSNDESACQKILNLYKGRIFSYVYRMVKNYHDAEDITFDTFIKCFNSLATFDTSRPFATWLFTIAHNATMDFFRKNKQEYEYLDDRQAVGDDFVQEYEKKKKMERIERALAELPPMDREIVVLFHKEEHSYQEISTITNLPVTTIKTRLHRARKKLHMLVREKSEKR</sequence>
<keyword evidence="4" id="KW-0804">Transcription</keyword>
<comment type="caution">
    <text evidence="7">The sequence shown here is derived from an EMBL/GenBank/DDBJ whole genome shotgun (WGS) entry which is preliminary data.</text>
</comment>
<dbReference type="Pfam" id="PF04542">
    <property type="entry name" value="Sigma70_r2"/>
    <property type="match status" value="1"/>
</dbReference>
<dbReference type="InterPro" id="IPR013324">
    <property type="entry name" value="RNA_pol_sigma_r3/r4-like"/>
</dbReference>
<evidence type="ECO:0000256" key="1">
    <source>
        <dbReference type="ARBA" id="ARBA00010641"/>
    </source>
</evidence>
<evidence type="ECO:0000256" key="2">
    <source>
        <dbReference type="ARBA" id="ARBA00023015"/>
    </source>
</evidence>
<dbReference type="NCBIfam" id="TIGR02937">
    <property type="entry name" value="sigma70-ECF"/>
    <property type="match status" value="1"/>
</dbReference>
<dbReference type="Pfam" id="PF08281">
    <property type="entry name" value="Sigma70_r4_2"/>
    <property type="match status" value="1"/>
</dbReference>
<dbReference type="AlphaFoldDB" id="A0A0S8FWR2"/>
<evidence type="ECO:0000259" key="6">
    <source>
        <dbReference type="Pfam" id="PF08281"/>
    </source>
</evidence>
<dbReference type="Gene3D" id="1.10.1740.10">
    <property type="match status" value="1"/>
</dbReference>
<dbReference type="GO" id="GO:0003677">
    <property type="term" value="F:DNA binding"/>
    <property type="evidence" value="ECO:0007669"/>
    <property type="project" value="InterPro"/>
</dbReference>
<feature type="domain" description="RNA polymerase sigma factor 70 region 4 type 2" evidence="6">
    <location>
        <begin position="118"/>
        <end position="170"/>
    </location>
</feature>
<dbReference type="SUPFAM" id="SSF88946">
    <property type="entry name" value="Sigma2 domain of RNA polymerase sigma factors"/>
    <property type="match status" value="1"/>
</dbReference>
<dbReference type="InterPro" id="IPR013325">
    <property type="entry name" value="RNA_pol_sigma_r2"/>
</dbReference>
<dbReference type="Gene3D" id="1.10.10.10">
    <property type="entry name" value="Winged helix-like DNA-binding domain superfamily/Winged helix DNA-binding domain"/>
    <property type="match status" value="1"/>
</dbReference>
<dbReference type="CDD" id="cd06171">
    <property type="entry name" value="Sigma70_r4"/>
    <property type="match status" value="1"/>
</dbReference>
<dbReference type="PANTHER" id="PTHR43133">
    <property type="entry name" value="RNA POLYMERASE ECF-TYPE SIGMA FACTO"/>
    <property type="match status" value="1"/>
</dbReference>
<protein>
    <recommendedName>
        <fullName evidence="9">RNA polymerase subunit sigma-24</fullName>
    </recommendedName>
</protein>
<gene>
    <name evidence="7" type="ORF">AMJ83_02765</name>
</gene>
<dbReference type="GO" id="GO:0006352">
    <property type="term" value="P:DNA-templated transcription initiation"/>
    <property type="evidence" value="ECO:0007669"/>
    <property type="project" value="InterPro"/>
</dbReference>
<reference evidence="7 8" key="1">
    <citation type="journal article" date="2015" name="Microbiome">
        <title>Genomic resolution of linkages in carbon, nitrogen, and sulfur cycling among widespread estuary sediment bacteria.</title>
        <authorList>
            <person name="Baker B.J."/>
            <person name="Lazar C.S."/>
            <person name="Teske A.P."/>
            <person name="Dick G.J."/>
        </authorList>
    </citation>
    <scope>NUCLEOTIDE SEQUENCE [LARGE SCALE GENOMIC DNA]</scope>
    <source>
        <strain evidence="7">SM23_42</strain>
    </source>
</reference>
<name>A0A0S8FWR2_UNCW3</name>
<organism evidence="7 8">
    <name type="scientific">candidate division WOR_3 bacterium SM23_42</name>
    <dbReference type="NCBI Taxonomy" id="1703779"/>
    <lineage>
        <taxon>Bacteria</taxon>
        <taxon>Bacteria division WOR-3</taxon>
    </lineage>
</organism>
<dbReference type="SUPFAM" id="SSF88659">
    <property type="entry name" value="Sigma3 and sigma4 domains of RNA polymerase sigma factors"/>
    <property type="match status" value="1"/>
</dbReference>
<evidence type="ECO:0000313" key="8">
    <source>
        <dbReference type="Proteomes" id="UP000051373"/>
    </source>
</evidence>
<keyword evidence="2" id="KW-0805">Transcription regulation</keyword>